<keyword evidence="4" id="KW-0539">Nucleus</keyword>
<dbReference type="Gene3D" id="3.30.70.330">
    <property type="match status" value="2"/>
</dbReference>
<dbReference type="PANTHER" id="PTHR48039:SF5">
    <property type="entry name" value="RNA-BINDING PROTEIN 28"/>
    <property type="match status" value="1"/>
</dbReference>
<evidence type="ECO:0000256" key="3">
    <source>
        <dbReference type="ARBA" id="ARBA00022884"/>
    </source>
</evidence>
<feature type="domain" description="RRM" evidence="7">
    <location>
        <begin position="366"/>
        <end position="476"/>
    </location>
</feature>
<dbReference type="Pfam" id="PF00076">
    <property type="entry name" value="RRM_1"/>
    <property type="match status" value="1"/>
</dbReference>
<evidence type="ECO:0000256" key="2">
    <source>
        <dbReference type="ARBA" id="ARBA00022737"/>
    </source>
</evidence>
<dbReference type="EMBL" id="GDID01004660">
    <property type="protein sequence ID" value="JAP91946.1"/>
    <property type="molecule type" value="Transcribed_RNA"/>
</dbReference>
<keyword evidence="2" id="KW-0677">Repeat</keyword>
<reference evidence="8" key="1">
    <citation type="submission" date="2015-07" db="EMBL/GenBank/DDBJ databases">
        <title>Adaptation to a free-living lifestyle via gene acquisitions in the diplomonad Trepomonas sp. PC1.</title>
        <authorList>
            <person name="Xu F."/>
            <person name="Jerlstrom-Hultqvist J."/>
            <person name="Kolisko M."/>
            <person name="Simpson A.G.B."/>
            <person name="Roger A.J."/>
            <person name="Svard S.G."/>
            <person name="Andersson J.O."/>
        </authorList>
    </citation>
    <scope>NUCLEOTIDE SEQUENCE</scope>
    <source>
        <strain evidence="8">PC1</strain>
    </source>
</reference>
<organism evidence="8">
    <name type="scientific">Trepomonas sp. PC1</name>
    <dbReference type="NCBI Taxonomy" id="1076344"/>
    <lineage>
        <taxon>Eukaryota</taxon>
        <taxon>Metamonada</taxon>
        <taxon>Diplomonadida</taxon>
        <taxon>Hexamitidae</taxon>
        <taxon>Hexamitinae</taxon>
        <taxon>Trepomonas</taxon>
    </lineage>
</organism>
<feature type="region of interest" description="Disordered" evidence="6">
    <location>
        <begin position="256"/>
        <end position="342"/>
    </location>
</feature>
<evidence type="ECO:0000256" key="5">
    <source>
        <dbReference type="PROSITE-ProRule" id="PRU00176"/>
    </source>
</evidence>
<dbReference type="SUPFAM" id="SSF54928">
    <property type="entry name" value="RNA-binding domain, RBD"/>
    <property type="match status" value="2"/>
</dbReference>
<dbReference type="GO" id="GO:0003729">
    <property type="term" value="F:mRNA binding"/>
    <property type="evidence" value="ECO:0007669"/>
    <property type="project" value="TreeGrafter"/>
</dbReference>
<dbReference type="AlphaFoldDB" id="A0A146K8Q5"/>
<evidence type="ECO:0000259" key="7">
    <source>
        <dbReference type="PROSITE" id="PS50102"/>
    </source>
</evidence>
<evidence type="ECO:0000313" key="8">
    <source>
        <dbReference type="EMBL" id="JAP91946.1"/>
    </source>
</evidence>
<dbReference type="CDD" id="cd00590">
    <property type="entry name" value="RRM_SF"/>
    <property type="match status" value="2"/>
</dbReference>
<dbReference type="GO" id="GO:0005634">
    <property type="term" value="C:nucleus"/>
    <property type="evidence" value="ECO:0007669"/>
    <property type="project" value="UniProtKB-SubCell"/>
</dbReference>
<proteinExistence type="predicted"/>
<dbReference type="PROSITE" id="PS50102">
    <property type="entry name" value="RRM"/>
    <property type="match status" value="1"/>
</dbReference>
<evidence type="ECO:0000256" key="6">
    <source>
        <dbReference type="SAM" id="MobiDB-lite"/>
    </source>
</evidence>
<dbReference type="InterPro" id="IPR012677">
    <property type="entry name" value="Nucleotide-bd_a/b_plait_sf"/>
</dbReference>
<comment type="subcellular location">
    <subcellularLocation>
        <location evidence="1">Nucleus</location>
    </subcellularLocation>
</comment>
<evidence type="ECO:0000256" key="1">
    <source>
        <dbReference type="ARBA" id="ARBA00004123"/>
    </source>
</evidence>
<feature type="compositionally biased region" description="Acidic residues" evidence="6">
    <location>
        <begin position="324"/>
        <end position="340"/>
    </location>
</feature>
<name>A0A146K8Q5_9EUKA</name>
<feature type="compositionally biased region" description="Basic and acidic residues" evidence="6">
    <location>
        <begin position="256"/>
        <end position="278"/>
    </location>
</feature>
<dbReference type="SMART" id="SM00360">
    <property type="entry name" value="RRM"/>
    <property type="match status" value="2"/>
</dbReference>
<sequence>HILNIPETLTNQELNKSIQQITQSAKARIYMKDQKSLMCGDVTFQLQSDLEEFLRHVKVHPIVINDRRLKFDNFKDEKAQPTASTNLQLVGNFIPIFKDLTHREVLKLLQKLFKQISQVSFKPIVANNVLLQKNYNIVINISQPKISAEQIVKKLSKMCQFRNDPVINLKDENELSQYRIIVRNLPNCTDQDLVSQLQVVLKRPFKHLKRVKNFCFITFFDEQDAVEVVKAGQIMLGKRVLVPDFTTDFMRDKHKDYVQKEKSEESQDEKSESQENEKSVSVSSDAEESEEVNLQIEDYDPNKDYLKDEEEKQVKEDCQNEDVAQNEELEYSGTEEEQEADPMQLSKFVTDNQLKQESKQEFEDDNTLFINNLPLHAPFDILQEAAKQLKQKNIQFDDDSLLTMTLRRQLANLFLQFGKLKKVSLQFDSNKKLKSQAFVQFESPVDFKRFLVYHEKLIAMRSEKLEKKIEKKWSGDAKPQAEIDIQLGTLQEDVLFVQNQQEKELDGYELKFKQLTDLQYKELDEIRRISRKHLNLQSGCFKLFDQNLIVHEFLQKKLLKKQTEEKNQHQRNEFLIKYAMKIPGIANYANFKIQKKDEEARVRLYHKAKHLLQDVNYHVNPCRVEIRNWDKTMTEDAIFCQLWAFCVQQKIITKFFSKDVIPNFLKKVQKWADLLDYQICKLQTKITQQQIDVLAQSLKLKTLRIPAKNGKTFELLRNIAAARLQKTELTGIIYMETESVEASKELIDLLDNQSVFSSEQKCIAMFCVENMGRIKEVKAWRKGK</sequence>
<dbReference type="InterPro" id="IPR035979">
    <property type="entry name" value="RBD_domain_sf"/>
</dbReference>
<feature type="non-terminal residue" evidence="8">
    <location>
        <position position="1"/>
    </location>
</feature>
<dbReference type="InterPro" id="IPR051945">
    <property type="entry name" value="RRM_MRD1_RNA_proc_ribogen"/>
</dbReference>
<dbReference type="InterPro" id="IPR000504">
    <property type="entry name" value="RRM_dom"/>
</dbReference>
<evidence type="ECO:0000256" key="4">
    <source>
        <dbReference type="ARBA" id="ARBA00023242"/>
    </source>
</evidence>
<keyword evidence="3 5" id="KW-0694">RNA-binding</keyword>
<accession>A0A146K8Q5</accession>
<dbReference type="PANTHER" id="PTHR48039">
    <property type="entry name" value="RNA-BINDING MOTIF PROTEIN 14B"/>
    <property type="match status" value="1"/>
</dbReference>
<gene>
    <name evidence="8" type="ORF">TPC1_16270</name>
</gene>
<protein>
    <submittedName>
        <fullName evidence="8">RNA recognition motif-containing protein</fullName>
    </submittedName>
</protein>
<feature type="compositionally biased region" description="Basic and acidic residues" evidence="6">
    <location>
        <begin position="300"/>
        <end position="318"/>
    </location>
</feature>